<evidence type="ECO:0008006" key="5">
    <source>
        <dbReference type="Google" id="ProtNLM"/>
    </source>
</evidence>
<organism evidence="3 4">
    <name type="scientific">Mycobacterium gallinarum</name>
    <dbReference type="NCBI Taxonomy" id="39689"/>
    <lineage>
        <taxon>Bacteria</taxon>
        <taxon>Bacillati</taxon>
        <taxon>Actinomycetota</taxon>
        <taxon>Actinomycetes</taxon>
        <taxon>Mycobacteriales</taxon>
        <taxon>Mycobacteriaceae</taxon>
        <taxon>Mycobacterium</taxon>
    </lineage>
</organism>
<evidence type="ECO:0000256" key="2">
    <source>
        <dbReference type="SAM" id="SignalP"/>
    </source>
</evidence>
<keyword evidence="2" id="KW-0732">Signal</keyword>
<feature type="region of interest" description="Disordered" evidence="1">
    <location>
        <begin position="94"/>
        <end position="118"/>
    </location>
</feature>
<dbReference type="RefSeq" id="WP_163730522.1">
    <property type="nucleotide sequence ID" value="NZ_AP022601.1"/>
</dbReference>
<keyword evidence="4" id="KW-1185">Reference proteome</keyword>
<evidence type="ECO:0000313" key="4">
    <source>
        <dbReference type="Proteomes" id="UP000465785"/>
    </source>
</evidence>
<gene>
    <name evidence="3" type="ORF">MGALJ_32820</name>
</gene>
<sequence>MTTNKHAATRRIARVARAIGAVCIGLCIALASAVGASAEEKQTEAEIKAGCKEAAGRYETSSGPKGRVSTCSYKTIDGTTWIDVYVDGTYTNTLNEAKPEIPTPPQVSNSDLAPPRFG</sequence>
<evidence type="ECO:0000313" key="3">
    <source>
        <dbReference type="EMBL" id="BBY93613.1"/>
    </source>
</evidence>
<proteinExistence type="predicted"/>
<dbReference type="AlphaFoldDB" id="A0A9W4B402"/>
<dbReference type="EMBL" id="AP022601">
    <property type="protein sequence ID" value="BBY93613.1"/>
    <property type="molecule type" value="Genomic_DNA"/>
</dbReference>
<evidence type="ECO:0000256" key="1">
    <source>
        <dbReference type="SAM" id="MobiDB-lite"/>
    </source>
</evidence>
<dbReference type="Proteomes" id="UP000465785">
    <property type="component" value="Chromosome"/>
</dbReference>
<name>A0A9W4B402_9MYCO</name>
<reference evidence="3 4" key="1">
    <citation type="journal article" date="2019" name="Emerg. Microbes Infect.">
        <title>Comprehensive subspecies identification of 175 nontuberculous mycobacteria species based on 7547 genomic profiles.</title>
        <authorList>
            <person name="Matsumoto Y."/>
            <person name="Kinjo T."/>
            <person name="Motooka D."/>
            <person name="Nabeya D."/>
            <person name="Jung N."/>
            <person name="Uechi K."/>
            <person name="Horii T."/>
            <person name="Iida T."/>
            <person name="Fujita J."/>
            <person name="Nakamura S."/>
        </authorList>
    </citation>
    <scope>NUCLEOTIDE SEQUENCE [LARGE SCALE GENOMIC DNA]</scope>
    <source>
        <strain evidence="3 4">JCM 6399</strain>
    </source>
</reference>
<protein>
    <recommendedName>
        <fullName evidence="5">DUF4333 domain-containing protein</fullName>
    </recommendedName>
</protein>
<dbReference type="KEGG" id="mgau:MGALJ_32820"/>
<accession>A0A9W4B402</accession>
<feature type="signal peptide" evidence="2">
    <location>
        <begin position="1"/>
        <end position="38"/>
    </location>
</feature>
<feature type="chain" id="PRO_5040792883" description="DUF4333 domain-containing protein" evidence="2">
    <location>
        <begin position="39"/>
        <end position="118"/>
    </location>
</feature>